<accession>A0ABS4QCU0</accession>
<reference evidence="1 2" key="1">
    <citation type="submission" date="2021-03" db="EMBL/GenBank/DDBJ databases">
        <title>Sequencing the genomes of 1000 actinobacteria strains.</title>
        <authorList>
            <person name="Klenk H.-P."/>
        </authorList>
    </citation>
    <scope>NUCLEOTIDE SEQUENCE [LARGE SCALE GENOMIC DNA]</scope>
    <source>
        <strain evidence="1 2">DSM 45516</strain>
    </source>
</reference>
<dbReference type="RefSeq" id="WP_209888293.1">
    <property type="nucleotide sequence ID" value="NZ_JAGGMR010000001.1"/>
</dbReference>
<proteinExistence type="predicted"/>
<keyword evidence="2" id="KW-1185">Reference proteome</keyword>
<gene>
    <name evidence="1" type="ORF">BJ987_002413</name>
</gene>
<organism evidence="1 2">
    <name type="scientific">Nocardia goodfellowii</name>
    <dbReference type="NCBI Taxonomy" id="882446"/>
    <lineage>
        <taxon>Bacteria</taxon>
        <taxon>Bacillati</taxon>
        <taxon>Actinomycetota</taxon>
        <taxon>Actinomycetes</taxon>
        <taxon>Mycobacteriales</taxon>
        <taxon>Nocardiaceae</taxon>
        <taxon>Nocardia</taxon>
    </lineage>
</organism>
<dbReference type="Gene3D" id="3.40.50.720">
    <property type="entry name" value="NAD(P)-binding Rossmann-like Domain"/>
    <property type="match status" value="1"/>
</dbReference>
<evidence type="ECO:0000313" key="1">
    <source>
        <dbReference type="EMBL" id="MBP2189512.1"/>
    </source>
</evidence>
<protein>
    <submittedName>
        <fullName evidence="1">Bacteriocin biosynthesis cyclodehydratase domain-containing protein</fullName>
    </submittedName>
</protein>
<dbReference type="EMBL" id="JAGGMR010000001">
    <property type="protein sequence ID" value="MBP2189512.1"/>
    <property type="molecule type" value="Genomic_DNA"/>
</dbReference>
<comment type="caution">
    <text evidence="1">The sequence shown here is derived from an EMBL/GenBank/DDBJ whole genome shotgun (WGS) entry which is preliminary data.</text>
</comment>
<sequence>MTSTHLAVNGPCGPMLHPRVMILVRPSGAVQLGWDPDTAVVLDPADLDTATVLSFLRLLDGMRTRPQILWLAEESGIQPSQAAALLTDIEDAGLLVPPEAAARRIRSIRVHGSGPLSDALSIGVRRLGVRPIRSRGYTPDTPIGSWHGELVLLTDEVVPDPRLANDLVLHQIPHLAVHIRDGKGIVGPLVLPGRTSCLRCADLTRTDLDPAWPHLAAQLLGRVGQASTAAVAATAALALGELESILACSAARTLGTLDGTLELDLASHRIEHRDWAVHPACGCRGVCAGGPDE</sequence>
<dbReference type="Proteomes" id="UP001519325">
    <property type="component" value="Unassembled WGS sequence"/>
</dbReference>
<evidence type="ECO:0000313" key="2">
    <source>
        <dbReference type="Proteomes" id="UP001519325"/>
    </source>
</evidence>
<name>A0ABS4QCU0_9NOCA</name>